<comment type="similarity">
    <text evidence="2">Belongs to the SAM hydrolase / SAM-dependent halogenase family.</text>
</comment>
<proteinExistence type="inferred from homology"/>
<feature type="domain" description="S-adenosyl-l-methionine hydroxide adenosyltransferase C-terminal" evidence="4">
    <location>
        <begin position="170"/>
        <end position="271"/>
    </location>
</feature>
<gene>
    <name evidence="5" type="ORF">JCM19294_1091</name>
</gene>
<comment type="caution">
    <text evidence="5">The sequence shown here is derived from an EMBL/GenBank/DDBJ whole genome shotgun (WGS) entry which is preliminary data.</text>
</comment>
<reference evidence="5" key="1">
    <citation type="journal article" date="2014" name="Genome Announc.">
        <title>Draft Genome Sequences of Marine Flavobacterium Nonlabens Strains NR17, NR24, NR27, NR32, NR33, and Ara13.</title>
        <authorList>
            <person name="Nakanishi M."/>
            <person name="Meirelles P."/>
            <person name="Suzuki R."/>
            <person name="Takatani N."/>
            <person name="Mino S."/>
            <person name="Suda W."/>
            <person name="Oshima K."/>
            <person name="Hattori M."/>
            <person name="Ohkuma M."/>
            <person name="Hosokawa M."/>
            <person name="Miyashita K."/>
            <person name="Thompson F.L."/>
            <person name="Niwa A."/>
            <person name="Sawabe T."/>
            <person name="Sawabe T."/>
        </authorList>
    </citation>
    <scope>NUCLEOTIDE SEQUENCE [LARGE SCALE GENOMIC DNA]</scope>
    <source>
        <strain evidence="5">JCM 19294</strain>
    </source>
</reference>
<dbReference type="PANTHER" id="PTHR35092:SF1">
    <property type="entry name" value="CHLORINASE MJ1651"/>
    <property type="match status" value="1"/>
</dbReference>
<dbReference type="SUPFAM" id="SSF101852">
    <property type="entry name" value="Bacterial fluorinating enzyme, C-terminal domain"/>
    <property type="match status" value="1"/>
</dbReference>
<evidence type="ECO:0000313" key="5">
    <source>
        <dbReference type="EMBL" id="GAK96782.1"/>
    </source>
</evidence>
<dbReference type="Pfam" id="PF20257">
    <property type="entry name" value="SAM_HAT_C"/>
    <property type="match status" value="1"/>
</dbReference>
<dbReference type="Gene3D" id="2.40.30.90">
    <property type="entry name" value="Bacterial fluorinating enzyme like"/>
    <property type="match status" value="1"/>
</dbReference>
<name>A0A090Q3K4_9FLAO</name>
<organism evidence="5 6">
    <name type="scientific">Nonlabens tegetincola</name>
    <dbReference type="NCBI Taxonomy" id="323273"/>
    <lineage>
        <taxon>Bacteria</taxon>
        <taxon>Pseudomonadati</taxon>
        <taxon>Bacteroidota</taxon>
        <taxon>Flavobacteriia</taxon>
        <taxon>Flavobacteriales</taxon>
        <taxon>Flavobacteriaceae</taxon>
        <taxon>Nonlabens</taxon>
    </lineage>
</organism>
<dbReference type="InterPro" id="IPR023227">
    <property type="entry name" value="SAM_OH_AdoTrfase_C_sf"/>
</dbReference>
<dbReference type="Proteomes" id="UP000029221">
    <property type="component" value="Unassembled WGS sequence"/>
</dbReference>
<protein>
    <recommendedName>
        <fullName evidence="7">S-adenosyl-l-methionine hydroxide adenosyltransferase</fullName>
    </recommendedName>
</protein>
<evidence type="ECO:0000256" key="1">
    <source>
        <dbReference type="ARBA" id="ARBA00022691"/>
    </source>
</evidence>
<accession>A0A090Q3K4</accession>
<dbReference type="InterPro" id="IPR023228">
    <property type="entry name" value="SAM_OH_AdoTrfase_N_sf"/>
</dbReference>
<dbReference type="Gene3D" id="3.40.50.10790">
    <property type="entry name" value="S-adenosyl-l-methionine hydroxide adenosyltransferase, N-terminal"/>
    <property type="match status" value="1"/>
</dbReference>
<evidence type="ECO:0000259" key="3">
    <source>
        <dbReference type="Pfam" id="PF01887"/>
    </source>
</evidence>
<sequence>MPIITLTTDFGYKDPYAGAVKGAIYSQFPDARIVDISHDVTPFSVDEAAFMIYTSYSQFPKGTVHVIGVDAEHTPESPHIAALLDDHYFVCADNGVLSFILQKFRPTKAVVINIHDRIYSNFTVLDAFVQVACHIKRGGTLEVIGEPITELKSLPGILPILSNDSTSIRGKVIFIDNYGNAITNISRDIFESYGKGRNFILQARDQKFNRIYNRYSEIVKYDENGKSNKPDGKGLALFNNSGYLELATYKSNPLTVGSASSLFGLEINAPVTIQFES</sequence>
<evidence type="ECO:0000259" key="4">
    <source>
        <dbReference type="Pfam" id="PF20257"/>
    </source>
</evidence>
<evidence type="ECO:0000313" key="6">
    <source>
        <dbReference type="Proteomes" id="UP000029221"/>
    </source>
</evidence>
<dbReference type="InterPro" id="IPR002747">
    <property type="entry name" value="SAM_OH_AdoTrfase"/>
</dbReference>
<keyword evidence="1" id="KW-0949">S-adenosyl-L-methionine</keyword>
<dbReference type="PIRSF" id="PIRSF006779">
    <property type="entry name" value="UCP006779"/>
    <property type="match status" value="1"/>
</dbReference>
<dbReference type="eggNOG" id="COG1912">
    <property type="taxonomic scope" value="Bacteria"/>
</dbReference>
<dbReference type="RefSeq" id="WP_042278272.1">
    <property type="nucleotide sequence ID" value="NZ_BBML01000003.1"/>
</dbReference>
<dbReference type="SUPFAM" id="SSF102522">
    <property type="entry name" value="Bacterial fluorinating enzyme, N-terminal domain"/>
    <property type="match status" value="1"/>
</dbReference>
<evidence type="ECO:0008006" key="7">
    <source>
        <dbReference type="Google" id="ProtNLM"/>
    </source>
</evidence>
<dbReference type="EMBL" id="BBML01000003">
    <property type="protein sequence ID" value="GAK96782.1"/>
    <property type="molecule type" value="Genomic_DNA"/>
</dbReference>
<dbReference type="InterPro" id="IPR046470">
    <property type="entry name" value="SAM_HAT_C"/>
</dbReference>
<dbReference type="STRING" id="319236.BST91_03160"/>
<evidence type="ECO:0000256" key="2">
    <source>
        <dbReference type="ARBA" id="ARBA00024035"/>
    </source>
</evidence>
<dbReference type="Pfam" id="PF01887">
    <property type="entry name" value="SAM_HAT_N"/>
    <property type="match status" value="1"/>
</dbReference>
<feature type="domain" description="S-adenosyl-l-methionine hydroxide adenosyltransferase N-terminal" evidence="3">
    <location>
        <begin position="4"/>
        <end position="145"/>
    </location>
</feature>
<dbReference type="AlphaFoldDB" id="A0A090Q3K4"/>
<keyword evidence="6" id="KW-1185">Reference proteome</keyword>
<dbReference type="PANTHER" id="PTHR35092">
    <property type="entry name" value="CHLORINASE MJ1651"/>
    <property type="match status" value="1"/>
</dbReference>
<dbReference type="InterPro" id="IPR046469">
    <property type="entry name" value="SAM_HAT_N"/>
</dbReference>